<evidence type="ECO:0000256" key="3">
    <source>
        <dbReference type="ARBA" id="ARBA00022692"/>
    </source>
</evidence>
<feature type="region of interest" description="Disordered" evidence="6">
    <location>
        <begin position="123"/>
        <end position="171"/>
    </location>
</feature>
<dbReference type="GO" id="GO:0005384">
    <property type="term" value="F:manganese ion transmembrane transporter activity"/>
    <property type="evidence" value="ECO:0007669"/>
    <property type="project" value="InterPro"/>
</dbReference>
<keyword evidence="4 7" id="KW-1133">Transmembrane helix</keyword>
<evidence type="ECO:0000256" key="1">
    <source>
        <dbReference type="ARBA" id="ARBA00004127"/>
    </source>
</evidence>
<reference evidence="9" key="1">
    <citation type="journal article" date="2016" name="Genome Announc.">
        <title>Genome sequence of Ustilaginoidea virens IPU010, a rice pathogenic fungus causing false smut.</title>
        <authorList>
            <person name="Kumagai T."/>
            <person name="Ishii T."/>
            <person name="Terai G."/>
            <person name="Umemura M."/>
            <person name="Machida M."/>
            <person name="Asai K."/>
        </authorList>
    </citation>
    <scope>NUCLEOTIDE SEQUENCE [LARGE SCALE GENOMIC DNA]</scope>
    <source>
        <strain evidence="9">IPU010</strain>
    </source>
</reference>
<evidence type="ECO:0000256" key="6">
    <source>
        <dbReference type="SAM" id="MobiDB-lite"/>
    </source>
</evidence>
<evidence type="ECO:0008006" key="10">
    <source>
        <dbReference type="Google" id="ProtNLM"/>
    </source>
</evidence>
<accession>A0A1B5L8Y4</accession>
<dbReference type="InterPro" id="IPR008217">
    <property type="entry name" value="Ccc1_fam"/>
</dbReference>
<comment type="subcellular location">
    <subcellularLocation>
        <location evidence="1">Endomembrane system</location>
        <topology evidence="1">Multi-pass membrane protein</topology>
    </subcellularLocation>
</comment>
<dbReference type="PANTHER" id="PTHR31851">
    <property type="entry name" value="FE(2+)/MN(2+) TRANSPORTER PCL1"/>
    <property type="match status" value="1"/>
</dbReference>
<organism evidence="8 9">
    <name type="scientific">Ustilaginoidea virens</name>
    <name type="common">Rice false smut fungus</name>
    <name type="synonym">Villosiclava virens</name>
    <dbReference type="NCBI Taxonomy" id="1159556"/>
    <lineage>
        <taxon>Eukaryota</taxon>
        <taxon>Fungi</taxon>
        <taxon>Dikarya</taxon>
        <taxon>Ascomycota</taxon>
        <taxon>Pezizomycotina</taxon>
        <taxon>Sordariomycetes</taxon>
        <taxon>Hypocreomycetidae</taxon>
        <taxon>Hypocreales</taxon>
        <taxon>Clavicipitaceae</taxon>
        <taxon>Ustilaginoidea</taxon>
    </lineage>
</organism>
<name>A0A1B5L8Y4_USTVR</name>
<evidence type="ECO:0000256" key="7">
    <source>
        <dbReference type="SAM" id="Phobius"/>
    </source>
</evidence>
<gene>
    <name evidence="8" type="ORF">UVI_02049040</name>
</gene>
<sequence>MNEKTLSARSQSHCQTRAFEASFQTRLQPTARQESEPTKTNKNHLGTVMAKSKSPRVVRFLSDFTLGFSDGLTVPFALTAGLSSLGQADTVIYAGLAELCAGSISMGVGGYLSALDEVLSSAAHTGDRGSNVGDEEEMRGMLRDGSTRTSASIASDGVDEKEQEQEQQSQEDLIRTHLDPLALPNTTVLEILAALRNRPDGVGRAADRLKQHNDASRNPSFDRLELWPVASGLSISLGYVVGGIIPLSPYLFSSTVGKGLQWSIGLCLLALFLFGSGKSWVLRGQERGLRRSLCEGLQMLILGGLAAGAAVLCVNIVGAGSRPDLLG</sequence>
<comment type="similarity">
    <text evidence="2">Belongs to the CCC1 family.</text>
</comment>
<evidence type="ECO:0000313" key="8">
    <source>
        <dbReference type="EMBL" id="GAO19850.1"/>
    </source>
</evidence>
<feature type="transmembrane region" description="Helical" evidence="7">
    <location>
        <begin position="259"/>
        <end position="276"/>
    </location>
</feature>
<feature type="transmembrane region" description="Helical" evidence="7">
    <location>
        <begin position="297"/>
        <end position="317"/>
    </location>
</feature>
<dbReference type="EMBL" id="BBTG02000034">
    <property type="protein sequence ID" value="GAO19850.1"/>
    <property type="molecule type" value="Genomic_DNA"/>
</dbReference>
<dbReference type="Proteomes" id="UP000054053">
    <property type="component" value="Unassembled WGS sequence"/>
</dbReference>
<comment type="caution">
    <text evidence="8">The sequence shown here is derived from an EMBL/GenBank/DDBJ whole genome shotgun (WGS) entry which is preliminary data.</text>
</comment>
<protein>
    <recommendedName>
        <fullName evidence="10">Vacuolar iron transporter Ccc1</fullName>
    </recommendedName>
</protein>
<evidence type="ECO:0000256" key="5">
    <source>
        <dbReference type="ARBA" id="ARBA00023136"/>
    </source>
</evidence>
<keyword evidence="3 7" id="KW-0812">Transmembrane</keyword>
<proteinExistence type="inferred from homology"/>
<dbReference type="GO" id="GO:0030026">
    <property type="term" value="P:intracellular manganese ion homeostasis"/>
    <property type="evidence" value="ECO:0007669"/>
    <property type="project" value="InterPro"/>
</dbReference>
<evidence type="ECO:0000313" key="9">
    <source>
        <dbReference type="Proteomes" id="UP000054053"/>
    </source>
</evidence>
<keyword evidence="5 7" id="KW-0472">Membrane</keyword>
<evidence type="ECO:0000256" key="2">
    <source>
        <dbReference type="ARBA" id="ARBA00007049"/>
    </source>
</evidence>
<dbReference type="Pfam" id="PF01988">
    <property type="entry name" value="VIT1"/>
    <property type="match status" value="1"/>
</dbReference>
<feature type="transmembrane region" description="Helical" evidence="7">
    <location>
        <begin position="226"/>
        <end position="247"/>
    </location>
</feature>
<dbReference type="AlphaFoldDB" id="A0A1B5L8Y4"/>
<evidence type="ECO:0000256" key="4">
    <source>
        <dbReference type="ARBA" id="ARBA00022989"/>
    </source>
</evidence>
<dbReference type="GO" id="GO:0012505">
    <property type="term" value="C:endomembrane system"/>
    <property type="evidence" value="ECO:0007669"/>
    <property type="project" value="UniProtKB-SubCell"/>
</dbReference>